<feature type="region of interest" description="Disordered" evidence="1">
    <location>
        <begin position="149"/>
        <end position="192"/>
    </location>
</feature>
<keyword evidence="3" id="KW-1185">Reference proteome</keyword>
<evidence type="ECO:0000256" key="1">
    <source>
        <dbReference type="SAM" id="MobiDB-lite"/>
    </source>
</evidence>
<feature type="compositionally biased region" description="Polar residues" evidence="1">
    <location>
        <begin position="38"/>
        <end position="54"/>
    </location>
</feature>
<dbReference type="InterPro" id="IPR011990">
    <property type="entry name" value="TPR-like_helical_dom_sf"/>
</dbReference>
<feature type="compositionally biased region" description="Polar residues" evidence="1">
    <location>
        <begin position="272"/>
        <end position="309"/>
    </location>
</feature>
<dbReference type="SUPFAM" id="SSF81901">
    <property type="entry name" value="HCP-like"/>
    <property type="match status" value="1"/>
</dbReference>
<feature type="compositionally biased region" description="Low complexity" evidence="1">
    <location>
        <begin position="183"/>
        <end position="192"/>
    </location>
</feature>
<accession>A0ABR1K636</accession>
<protein>
    <recommendedName>
        <fullName evidence="4">HCP-like protein</fullName>
    </recommendedName>
</protein>
<gene>
    <name evidence="2" type="ORF">VKT23_001034</name>
</gene>
<dbReference type="InterPro" id="IPR052945">
    <property type="entry name" value="Mitotic_Regulator"/>
</dbReference>
<reference evidence="2 3" key="1">
    <citation type="submission" date="2024-01" db="EMBL/GenBank/DDBJ databases">
        <title>A draft genome for the cacao thread blight pathogen Marasmiellus scandens.</title>
        <authorList>
            <person name="Baruah I.K."/>
            <person name="Leung J."/>
            <person name="Bukari Y."/>
            <person name="Amoako-Attah I."/>
            <person name="Meinhardt L.W."/>
            <person name="Bailey B.A."/>
            <person name="Cohen S.P."/>
        </authorList>
    </citation>
    <scope>NUCLEOTIDE SEQUENCE [LARGE SCALE GENOMIC DNA]</scope>
    <source>
        <strain evidence="2 3">GH-19</strain>
    </source>
</reference>
<dbReference type="PANTHER" id="PTHR43628:SF1">
    <property type="entry name" value="CHITIN SYNTHASE REGULATORY FACTOR 2-RELATED"/>
    <property type="match status" value="1"/>
</dbReference>
<dbReference type="Pfam" id="PF08238">
    <property type="entry name" value="Sel1"/>
    <property type="match status" value="3"/>
</dbReference>
<feature type="region of interest" description="Disordered" evidence="1">
    <location>
        <begin position="249"/>
        <end position="318"/>
    </location>
</feature>
<dbReference type="Gene3D" id="1.25.40.10">
    <property type="entry name" value="Tetratricopeptide repeat domain"/>
    <property type="match status" value="1"/>
</dbReference>
<feature type="compositionally biased region" description="Polar residues" evidence="1">
    <location>
        <begin position="343"/>
        <end position="354"/>
    </location>
</feature>
<feature type="region of interest" description="Disordered" evidence="1">
    <location>
        <begin position="332"/>
        <end position="365"/>
    </location>
</feature>
<evidence type="ECO:0000313" key="2">
    <source>
        <dbReference type="EMBL" id="KAK7472929.1"/>
    </source>
</evidence>
<feature type="compositionally biased region" description="Polar residues" evidence="1">
    <location>
        <begin position="62"/>
        <end position="75"/>
    </location>
</feature>
<dbReference type="Proteomes" id="UP001498398">
    <property type="component" value="Unassembled WGS sequence"/>
</dbReference>
<feature type="compositionally biased region" description="Low complexity" evidence="1">
    <location>
        <begin position="332"/>
        <end position="342"/>
    </location>
</feature>
<feature type="compositionally biased region" description="Low complexity" evidence="1">
    <location>
        <begin position="394"/>
        <end position="405"/>
    </location>
</feature>
<dbReference type="EMBL" id="JBANRG010000001">
    <property type="protein sequence ID" value="KAK7472929.1"/>
    <property type="molecule type" value="Genomic_DNA"/>
</dbReference>
<sequence length="603" mass="65288">MMAGPVNGQSPSAFHFASSPLDTLVRRTSSKKAKPPALSNSPSYSSNFHASNSHYPDDPGQPYSQSNIHLLNTSSPPRPEHNNSNQLIPNSPLLHSRFARDSVATTSSRDNNSFLDLSRASVDSRNIYQEDIGYGYHDDDSIYSSSSALRDSWRSGATAGPASPGSDMRRIDRPHGSPRTPESPHTPVSPVPTVVITDSEQPVVSPGAGRIPIVRPVGSAVSNFSRPVRPSAAPVLMPAEEQKQLVLERNRARNATPSTTRPPSPYNYPLSPESSQFYQPSTPSFSPGQIVSSPGLTPSTLNSGRSSPTPVSPGHLSYMTSHLSLRDSASATSSYSLNSPSAQSLSVNTASRSNALPRKPPSLRADSPVSVYSAYSYYNLDSATPSPTAQNFKSESNPGSGSSSPLRTESTHELLKPSQAKRAPETKAQEFLQLGIQHHEANRLHESAVYFERSAKEDGGCGVGKLMWGLTLRHGWGCDKNEKEGFKWLRKAAEEAVDDLETRGDTSIDRGAVRAELILAIYEVGQSYFHGWGVPKDQKMAVKYYRVAARLGDADAQTDLGFCLANGKGCKKDRKEAAQWYKLAVAQGASDVGLAWIYKDKFQ</sequence>
<comment type="caution">
    <text evidence="2">The sequence shown here is derived from an EMBL/GenBank/DDBJ whole genome shotgun (WGS) entry which is preliminary data.</text>
</comment>
<organism evidence="2 3">
    <name type="scientific">Marasmiellus scandens</name>
    <dbReference type="NCBI Taxonomy" id="2682957"/>
    <lineage>
        <taxon>Eukaryota</taxon>
        <taxon>Fungi</taxon>
        <taxon>Dikarya</taxon>
        <taxon>Basidiomycota</taxon>
        <taxon>Agaricomycotina</taxon>
        <taxon>Agaricomycetes</taxon>
        <taxon>Agaricomycetidae</taxon>
        <taxon>Agaricales</taxon>
        <taxon>Marasmiineae</taxon>
        <taxon>Omphalotaceae</taxon>
        <taxon>Marasmiellus</taxon>
    </lineage>
</organism>
<name>A0ABR1K636_9AGAR</name>
<evidence type="ECO:0000313" key="3">
    <source>
        <dbReference type="Proteomes" id="UP001498398"/>
    </source>
</evidence>
<feature type="region of interest" description="Disordered" evidence="1">
    <location>
        <begin position="385"/>
        <end position="425"/>
    </location>
</feature>
<evidence type="ECO:0008006" key="4">
    <source>
        <dbReference type="Google" id="ProtNLM"/>
    </source>
</evidence>
<dbReference type="PANTHER" id="PTHR43628">
    <property type="entry name" value="ACTIVATOR OF C KINASE PROTEIN 1-RELATED"/>
    <property type="match status" value="1"/>
</dbReference>
<dbReference type="InterPro" id="IPR006597">
    <property type="entry name" value="Sel1-like"/>
</dbReference>
<feature type="region of interest" description="Disordered" evidence="1">
    <location>
        <begin position="25"/>
        <end position="91"/>
    </location>
</feature>
<dbReference type="SMART" id="SM00671">
    <property type="entry name" value="SEL1"/>
    <property type="match status" value="3"/>
</dbReference>
<proteinExistence type="predicted"/>